<keyword evidence="1" id="KW-1133">Transmembrane helix</keyword>
<dbReference type="PANTHER" id="PTHR36111">
    <property type="entry name" value="INNER MEMBRANE PROTEIN-RELATED"/>
    <property type="match status" value="1"/>
</dbReference>
<feature type="transmembrane region" description="Helical" evidence="1">
    <location>
        <begin position="32"/>
        <end position="51"/>
    </location>
</feature>
<dbReference type="Proteomes" id="UP000286268">
    <property type="component" value="Chromosome"/>
</dbReference>
<gene>
    <name evidence="2" type="ORF">C1I91_23895</name>
</gene>
<dbReference type="OrthoDB" id="9797976at2"/>
<dbReference type="AlphaFoldDB" id="A0A3R5VBA6"/>
<keyword evidence="3" id="KW-1185">Reference proteome</keyword>
<feature type="transmembrane region" description="Helical" evidence="1">
    <location>
        <begin position="5"/>
        <end position="26"/>
    </location>
</feature>
<evidence type="ECO:0008006" key="4">
    <source>
        <dbReference type="Google" id="ProtNLM"/>
    </source>
</evidence>
<feature type="transmembrane region" description="Helical" evidence="1">
    <location>
        <begin position="124"/>
        <end position="142"/>
    </location>
</feature>
<keyword evidence="1" id="KW-0472">Membrane</keyword>
<dbReference type="PANTHER" id="PTHR36111:SF2">
    <property type="entry name" value="INNER MEMBRANE PROTEIN"/>
    <property type="match status" value="1"/>
</dbReference>
<dbReference type="RefSeq" id="WP_128215150.1">
    <property type="nucleotide sequence ID" value="NZ_CP025746.1"/>
</dbReference>
<reference evidence="2 3" key="1">
    <citation type="submission" date="2018-01" db="EMBL/GenBank/DDBJ databases">
        <title>Genome Sequencing and Assembly of Anaerobacter polyendosporus strain CT4.</title>
        <authorList>
            <person name="Tachaapaikoon C."/>
            <person name="Sutheeworapong S."/>
            <person name="Jenjaroenpun P."/>
            <person name="Wongsurawat T."/>
            <person name="Nookeaw I."/>
            <person name="Cheawchanlertfa P."/>
            <person name="Kosugi A."/>
            <person name="Cheevadhanarak S."/>
            <person name="Ratanakhanokchai K."/>
        </authorList>
    </citation>
    <scope>NUCLEOTIDE SEQUENCE [LARGE SCALE GENOMIC DNA]</scope>
    <source>
        <strain evidence="2 3">CT4</strain>
    </source>
</reference>
<dbReference type="EMBL" id="CP025746">
    <property type="protein sequence ID" value="QAA34436.1"/>
    <property type="molecule type" value="Genomic_DNA"/>
</dbReference>
<accession>A0A3R5VBA6</accession>
<organism evidence="2 3">
    <name type="scientific">Clostridium manihotivorum</name>
    <dbReference type="NCBI Taxonomy" id="2320868"/>
    <lineage>
        <taxon>Bacteria</taxon>
        <taxon>Bacillati</taxon>
        <taxon>Bacillota</taxon>
        <taxon>Clostridia</taxon>
        <taxon>Eubacteriales</taxon>
        <taxon>Clostridiaceae</taxon>
        <taxon>Clostridium</taxon>
    </lineage>
</organism>
<dbReference type="Pfam" id="PF04474">
    <property type="entry name" value="DUF554"/>
    <property type="match status" value="1"/>
</dbReference>
<dbReference type="KEGG" id="cmah:C1I91_23895"/>
<dbReference type="InterPro" id="IPR007563">
    <property type="entry name" value="DUF554"/>
</dbReference>
<name>A0A3R5VBA6_9CLOT</name>
<evidence type="ECO:0000313" key="2">
    <source>
        <dbReference type="EMBL" id="QAA34436.1"/>
    </source>
</evidence>
<protein>
    <recommendedName>
        <fullName evidence="4">DUF554 domain-containing protein</fullName>
    </recommendedName>
</protein>
<proteinExistence type="predicted"/>
<keyword evidence="1" id="KW-0812">Transmembrane</keyword>
<feature type="transmembrane region" description="Helical" evidence="1">
    <location>
        <begin position="162"/>
        <end position="192"/>
    </location>
</feature>
<evidence type="ECO:0000313" key="3">
    <source>
        <dbReference type="Proteomes" id="UP000286268"/>
    </source>
</evidence>
<sequence>MPIGVIVNCLSVLIGGLLGAILGHKIPERLKVGLPLTFGVASMAMGVNYIVKMNTLPAVILSLVIGSAIGELIKLEAGIEWCAGKVKGPIESLFKGNKKDEAYKEIAVTLETSEKNEREFMEKFVAIVILFCASGTGIFGSLKEGMTGDHTVLFAKSILDFFTAGIFATALGYLVMTVCIPQFIIMIALYLSATFIMPLTTPPMVNDFTACGGILMLATGFRISGIKTFPVANMLPALVLVMPVSHLWTSFMS</sequence>
<evidence type="ECO:0000256" key="1">
    <source>
        <dbReference type="SAM" id="Phobius"/>
    </source>
</evidence>
<feature type="transmembrane region" description="Helical" evidence="1">
    <location>
        <begin position="229"/>
        <end position="248"/>
    </location>
</feature>